<keyword evidence="1" id="KW-0472">Membrane</keyword>
<reference evidence="2 3" key="1">
    <citation type="submission" date="2016-06" db="EMBL/GenBank/DDBJ databases">
        <title>Complete genome sequence of a deep-branching marine Gamma Proteobacterium Woeseia oceani type strain XK5.</title>
        <authorList>
            <person name="Mu D."/>
            <person name="Du Z."/>
        </authorList>
    </citation>
    <scope>NUCLEOTIDE SEQUENCE [LARGE SCALE GENOMIC DNA]</scope>
    <source>
        <strain evidence="2 3">XK5</strain>
    </source>
</reference>
<dbReference type="Proteomes" id="UP000092695">
    <property type="component" value="Chromosome"/>
</dbReference>
<evidence type="ECO:0000313" key="2">
    <source>
        <dbReference type="EMBL" id="ANO52158.1"/>
    </source>
</evidence>
<accession>A0A193LI92</accession>
<sequence length="223" mass="24528">MKNLRRYFVAGLLVWLPIAVTFLLLRFVVGVMDKTLQWLPPSYRPEEWLPVAVPGLGLLLTLGLVLLTGVLAANIVGRSMVGLWESVLQRIPIVRSIYMASKSFAEVVLSDSNQSFKKVLMLEYPRKGIYSLAFQTGTQLGEIEARTGKEVISCFVPTTPNPTSGFIIIVPKDDVVELDMQVDEALKLIISLGVVVPTWPADKSGELPLNMPAKTAHQPAAKD</sequence>
<dbReference type="PANTHER" id="PTHR31876">
    <property type="entry name" value="COV-LIKE PROTEIN 1"/>
    <property type="match status" value="1"/>
</dbReference>
<feature type="transmembrane region" description="Helical" evidence="1">
    <location>
        <begin position="48"/>
        <end position="76"/>
    </location>
</feature>
<dbReference type="OrthoDB" id="9780267at2"/>
<dbReference type="InterPro" id="IPR007462">
    <property type="entry name" value="COV1-like"/>
</dbReference>
<dbReference type="EMBL" id="CP016268">
    <property type="protein sequence ID" value="ANO52158.1"/>
    <property type="molecule type" value="Genomic_DNA"/>
</dbReference>
<dbReference type="PANTHER" id="PTHR31876:SF26">
    <property type="entry name" value="PROTEIN LIKE COV 2"/>
    <property type="match status" value="1"/>
</dbReference>
<dbReference type="STRING" id="1548547.BA177_14010"/>
<evidence type="ECO:0000313" key="3">
    <source>
        <dbReference type="Proteomes" id="UP000092695"/>
    </source>
</evidence>
<evidence type="ECO:0008006" key="4">
    <source>
        <dbReference type="Google" id="ProtNLM"/>
    </source>
</evidence>
<evidence type="ECO:0000256" key="1">
    <source>
        <dbReference type="SAM" id="Phobius"/>
    </source>
</evidence>
<dbReference type="RefSeq" id="WP_068617203.1">
    <property type="nucleotide sequence ID" value="NZ_CP016268.1"/>
</dbReference>
<proteinExistence type="predicted"/>
<dbReference type="Pfam" id="PF04367">
    <property type="entry name" value="DUF502"/>
    <property type="match status" value="1"/>
</dbReference>
<feature type="transmembrane region" description="Helical" evidence="1">
    <location>
        <begin position="7"/>
        <end position="28"/>
    </location>
</feature>
<dbReference type="KEGG" id="woc:BA177_14010"/>
<keyword evidence="3" id="KW-1185">Reference proteome</keyword>
<keyword evidence="1" id="KW-0812">Transmembrane</keyword>
<dbReference type="AlphaFoldDB" id="A0A193LI92"/>
<gene>
    <name evidence="2" type="ORF">BA177_14010</name>
</gene>
<protein>
    <recommendedName>
        <fullName evidence="4">DUF502 domain-containing protein</fullName>
    </recommendedName>
</protein>
<name>A0A193LI92_9GAMM</name>
<keyword evidence="1" id="KW-1133">Transmembrane helix</keyword>
<organism evidence="2 3">
    <name type="scientific">Woeseia oceani</name>
    <dbReference type="NCBI Taxonomy" id="1548547"/>
    <lineage>
        <taxon>Bacteria</taxon>
        <taxon>Pseudomonadati</taxon>
        <taxon>Pseudomonadota</taxon>
        <taxon>Gammaproteobacteria</taxon>
        <taxon>Woeseiales</taxon>
        <taxon>Woeseiaceae</taxon>
        <taxon>Woeseia</taxon>
    </lineage>
</organism>